<sequence length="587" mass="64187">MQSLEELVLGADCSCFDVKRCRGLLALDAGRGGEFLLRTADQQYYVHAAPDWHTTSDLSKPCPAPDLEGAHVYMDLENSWVLAASSECGAFIVANISSPLRELQQAHHRLEQLMVKPRDAPKDIFYEVMRLYLRTTPLEKHMRQLKALRPASFLEKSAVYQSSKAMMTAIAAIRDNSIITCIIKQQENILSGRVDVSALQQQLLTVKAELASSQESEVAATAAKDAAAEQFQQQLAESQRSEADAKGQAAAAMAQADQLRQQLEGALAGAAQVEQLQQQLRETQQSEAAAVAEAARLTQQLAMMTGQLNEVRTHSARLEEQFATASAERDAALRQQGNQSSSVEAALQQQIQRMQQQHEHDQNQLRSQIVALQRESETLSRVSVADLLQLARTRDTAATQAAQQARHARQSSSASRPAGAQAPRQTRQPAPQQAAEAAQWAAAAEAALRARQGVPAVHTHAFPAFPAYASHRGTPPHAMMQPPQPQQPQHMPPPPPNMHYQHRNALAETFSKARQSGFKPQSPNMQSQSQSAFRNNPDASNEHSMVTLGTSNRAQSSEHPAPQQQQPRVPNPFPGAPHDLLGDGDNV</sequence>
<evidence type="ECO:0000256" key="1">
    <source>
        <dbReference type="SAM" id="MobiDB-lite"/>
    </source>
</evidence>
<feature type="region of interest" description="Disordered" evidence="1">
    <location>
        <begin position="398"/>
        <end position="438"/>
    </location>
</feature>
<evidence type="ECO:0000313" key="2">
    <source>
        <dbReference type="EMBL" id="KAG5186378.1"/>
    </source>
</evidence>
<reference evidence="2" key="1">
    <citation type="submission" date="2021-02" db="EMBL/GenBank/DDBJ databases">
        <title>First Annotated Genome of the Yellow-green Alga Tribonema minus.</title>
        <authorList>
            <person name="Mahan K.M."/>
        </authorList>
    </citation>
    <scope>NUCLEOTIDE SEQUENCE</scope>
    <source>
        <strain evidence="2">UTEX B ZZ1240</strain>
    </source>
</reference>
<dbReference type="AlphaFoldDB" id="A0A835ZCD0"/>
<proteinExistence type="predicted"/>
<feature type="region of interest" description="Disordered" evidence="1">
    <location>
        <begin position="467"/>
        <end position="501"/>
    </location>
</feature>
<gene>
    <name evidence="2" type="ORF">JKP88DRAFT_240980</name>
</gene>
<comment type="caution">
    <text evidence="2">The sequence shown here is derived from an EMBL/GenBank/DDBJ whole genome shotgun (WGS) entry which is preliminary data.</text>
</comment>
<keyword evidence="3" id="KW-1185">Reference proteome</keyword>
<dbReference type="EMBL" id="JAFCMP010000112">
    <property type="protein sequence ID" value="KAG5186378.1"/>
    <property type="molecule type" value="Genomic_DNA"/>
</dbReference>
<accession>A0A835ZCD0</accession>
<dbReference type="Proteomes" id="UP000664859">
    <property type="component" value="Unassembled WGS sequence"/>
</dbReference>
<name>A0A835ZCD0_9STRA</name>
<evidence type="ECO:0000313" key="3">
    <source>
        <dbReference type="Proteomes" id="UP000664859"/>
    </source>
</evidence>
<feature type="region of interest" description="Disordered" evidence="1">
    <location>
        <begin position="513"/>
        <end position="587"/>
    </location>
</feature>
<feature type="compositionally biased region" description="Low complexity" evidence="1">
    <location>
        <begin position="520"/>
        <end position="531"/>
    </location>
</feature>
<organism evidence="2 3">
    <name type="scientific">Tribonema minus</name>
    <dbReference type="NCBI Taxonomy" id="303371"/>
    <lineage>
        <taxon>Eukaryota</taxon>
        <taxon>Sar</taxon>
        <taxon>Stramenopiles</taxon>
        <taxon>Ochrophyta</taxon>
        <taxon>PX clade</taxon>
        <taxon>Xanthophyceae</taxon>
        <taxon>Tribonematales</taxon>
        <taxon>Tribonemataceae</taxon>
        <taxon>Tribonema</taxon>
    </lineage>
</organism>
<feature type="compositionally biased region" description="Pro residues" evidence="1">
    <location>
        <begin position="482"/>
        <end position="497"/>
    </location>
</feature>
<feature type="compositionally biased region" description="Polar residues" evidence="1">
    <location>
        <begin position="532"/>
        <end position="568"/>
    </location>
</feature>
<protein>
    <submittedName>
        <fullName evidence="2">Uncharacterized protein</fullName>
    </submittedName>
</protein>
<feature type="region of interest" description="Disordered" evidence="1">
    <location>
        <begin position="327"/>
        <end position="362"/>
    </location>
</feature>